<evidence type="ECO:0000256" key="3">
    <source>
        <dbReference type="ARBA" id="ARBA00022676"/>
    </source>
</evidence>
<organism evidence="10 11">
    <name type="scientific">Eiseniibacteriota bacterium</name>
    <dbReference type="NCBI Taxonomy" id="2212470"/>
    <lineage>
        <taxon>Bacteria</taxon>
        <taxon>Candidatus Eiseniibacteriota</taxon>
    </lineage>
</organism>
<reference evidence="10 11" key="1">
    <citation type="journal article" date="2019" name="Nat. Microbiol.">
        <title>Mediterranean grassland soil C-N compound turnover is dependent on rainfall and depth, and is mediated by genomically divergent microorganisms.</title>
        <authorList>
            <person name="Diamond S."/>
            <person name="Andeer P.F."/>
            <person name="Li Z."/>
            <person name="Crits-Christoph A."/>
            <person name="Burstein D."/>
            <person name="Anantharaman K."/>
            <person name="Lane K.R."/>
            <person name="Thomas B.C."/>
            <person name="Pan C."/>
            <person name="Northen T.R."/>
            <person name="Banfield J.F."/>
        </authorList>
    </citation>
    <scope>NUCLEOTIDE SEQUENCE [LARGE SCALE GENOMIC DNA]</scope>
    <source>
        <strain evidence="10">WS_1</strain>
    </source>
</reference>
<protein>
    <submittedName>
        <fullName evidence="10">Phospholipid carrier-dependent glycosyltransferase</fullName>
    </submittedName>
</protein>
<evidence type="ECO:0000256" key="4">
    <source>
        <dbReference type="ARBA" id="ARBA00022679"/>
    </source>
</evidence>
<dbReference type="PANTHER" id="PTHR33908">
    <property type="entry name" value="MANNOSYLTRANSFERASE YKCB-RELATED"/>
    <property type="match status" value="1"/>
</dbReference>
<dbReference type="GO" id="GO:0010041">
    <property type="term" value="P:response to iron(III) ion"/>
    <property type="evidence" value="ECO:0007669"/>
    <property type="project" value="TreeGrafter"/>
</dbReference>
<feature type="transmembrane region" description="Helical" evidence="8">
    <location>
        <begin position="268"/>
        <end position="287"/>
    </location>
</feature>
<evidence type="ECO:0000256" key="2">
    <source>
        <dbReference type="ARBA" id="ARBA00022475"/>
    </source>
</evidence>
<dbReference type="InterPro" id="IPR038731">
    <property type="entry name" value="RgtA/B/C-like"/>
</dbReference>
<keyword evidence="4 10" id="KW-0808">Transferase</keyword>
<evidence type="ECO:0000256" key="6">
    <source>
        <dbReference type="ARBA" id="ARBA00022989"/>
    </source>
</evidence>
<feature type="domain" description="Glycosyltransferase RgtA/B/C/D-like" evidence="9">
    <location>
        <begin position="62"/>
        <end position="223"/>
    </location>
</feature>
<evidence type="ECO:0000256" key="8">
    <source>
        <dbReference type="SAM" id="Phobius"/>
    </source>
</evidence>
<keyword evidence="3" id="KW-0328">Glycosyltransferase</keyword>
<feature type="transmembrane region" description="Helical" evidence="8">
    <location>
        <begin position="82"/>
        <end position="103"/>
    </location>
</feature>
<feature type="transmembrane region" description="Helical" evidence="8">
    <location>
        <begin position="348"/>
        <end position="369"/>
    </location>
</feature>
<keyword evidence="6 8" id="KW-1133">Transmembrane helix</keyword>
<dbReference type="GO" id="GO:0009103">
    <property type="term" value="P:lipopolysaccharide biosynthetic process"/>
    <property type="evidence" value="ECO:0007669"/>
    <property type="project" value="UniProtKB-ARBA"/>
</dbReference>
<evidence type="ECO:0000256" key="5">
    <source>
        <dbReference type="ARBA" id="ARBA00022692"/>
    </source>
</evidence>
<dbReference type="GO" id="GO:0005886">
    <property type="term" value="C:plasma membrane"/>
    <property type="evidence" value="ECO:0007669"/>
    <property type="project" value="UniProtKB-SubCell"/>
</dbReference>
<feature type="transmembrane region" description="Helical" evidence="8">
    <location>
        <begin position="321"/>
        <end position="341"/>
    </location>
</feature>
<keyword evidence="2" id="KW-1003">Cell membrane</keyword>
<feature type="transmembrane region" description="Helical" evidence="8">
    <location>
        <begin position="427"/>
        <end position="445"/>
    </location>
</feature>
<keyword evidence="5 8" id="KW-0812">Transmembrane</keyword>
<evidence type="ECO:0000313" key="10">
    <source>
        <dbReference type="EMBL" id="TMQ50346.1"/>
    </source>
</evidence>
<comment type="subcellular location">
    <subcellularLocation>
        <location evidence="1">Cell membrane</location>
        <topology evidence="1">Multi-pass membrane protein</topology>
    </subcellularLocation>
</comment>
<keyword evidence="7 8" id="KW-0472">Membrane</keyword>
<name>A0A538SG55_UNCEI</name>
<evidence type="ECO:0000256" key="1">
    <source>
        <dbReference type="ARBA" id="ARBA00004651"/>
    </source>
</evidence>
<accession>A0A538SG55</accession>
<dbReference type="Pfam" id="PF13231">
    <property type="entry name" value="PMT_2"/>
    <property type="match status" value="1"/>
</dbReference>
<evidence type="ECO:0000256" key="7">
    <source>
        <dbReference type="ARBA" id="ARBA00023136"/>
    </source>
</evidence>
<dbReference type="AlphaFoldDB" id="A0A538SG55"/>
<proteinExistence type="predicted"/>
<comment type="caution">
    <text evidence="10">The sequence shown here is derived from an EMBL/GenBank/DDBJ whole genome shotgun (WGS) entry which is preliminary data.</text>
</comment>
<dbReference type="InterPro" id="IPR050297">
    <property type="entry name" value="LipidA_mod_glycosyltrf_83"/>
</dbReference>
<feature type="transmembrane region" description="Helical" evidence="8">
    <location>
        <begin position="203"/>
        <end position="226"/>
    </location>
</feature>
<feature type="transmembrane region" description="Helical" evidence="8">
    <location>
        <begin position="135"/>
        <end position="154"/>
    </location>
</feature>
<dbReference type="PANTHER" id="PTHR33908:SF3">
    <property type="entry name" value="UNDECAPRENYL PHOSPHATE-ALPHA-4-AMINO-4-DEOXY-L-ARABINOSE ARABINOSYL TRANSFERASE"/>
    <property type="match status" value="1"/>
</dbReference>
<dbReference type="Proteomes" id="UP000316292">
    <property type="component" value="Unassembled WGS sequence"/>
</dbReference>
<evidence type="ECO:0000313" key="11">
    <source>
        <dbReference type="Proteomes" id="UP000316292"/>
    </source>
</evidence>
<evidence type="ECO:0000259" key="9">
    <source>
        <dbReference type="Pfam" id="PF13231"/>
    </source>
</evidence>
<gene>
    <name evidence="10" type="ORF">E6K71_02855</name>
</gene>
<feature type="transmembrane region" description="Helical" evidence="8">
    <location>
        <begin position="160"/>
        <end position="191"/>
    </location>
</feature>
<feature type="transmembrane region" description="Helical" evidence="8">
    <location>
        <begin position="299"/>
        <end position="315"/>
    </location>
</feature>
<feature type="transmembrane region" description="Helical" evidence="8">
    <location>
        <begin position="391"/>
        <end position="415"/>
    </location>
</feature>
<dbReference type="EMBL" id="VBOR01000036">
    <property type="protein sequence ID" value="TMQ50346.1"/>
    <property type="molecule type" value="Genomic_DNA"/>
</dbReference>
<dbReference type="GO" id="GO:0016763">
    <property type="term" value="F:pentosyltransferase activity"/>
    <property type="evidence" value="ECO:0007669"/>
    <property type="project" value="TreeGrafter"/>
</dbReference>
<sequence>MRRDLAALAAAAAILYFVRLGATDLAFWDEILYATRSLSIGHGSGWLDQTPGSVGGLWTAAHPPLVIWQMALLTRLFGPSEWALRAPAALAGIGCVLILYAFVRRLARDPAVARIAAAVLLLTPYFTTYARRAQLDVPVLFWILLCLYFGWRGISGGMKWFALSGVALGLGLMSKILISFLGPLVLGAYLLTEVALGSRTRALRGFWGIAILLAVGVAVAAPWHLYITATLGPSYWSQALGYHVVTRAMTPLEGHTSSLGLLYWPHQILVRLGPFVPFTLLGCSRRVSAPVLGSDARRFLLCWLLVPLTAFTIVATKFHPYLLLFLVPLAVFAAIGIHATIRGDLRPALAAAMVPASLGCLLWSLSLALQRHLESLAGSIGRGHLPAAPDLWPVALFVLATGVATIAAGLVAGAIQEPRRRAWLSRAPAMTAAIPALVLALGPLAKGHGSWRDLRTELERISPDRVTLICEDPVVGRYQLRAANRSGHPAWTVASADSAAPAFEALSDPPRARTDCIVLEQTPATVRTSLPPGFMERWRNRRFVLFERT</sequence>